<dbReference type="eggNOG" id="COG2235">
    <property type="taxonomic scope" value="Bacteria"/>
</dbReference>
<dbReference type="RefSeq" id="WP_012874395.1">
    <property type="nucleotide sequence ID" value="NC_013525.1"/>
</dbReference>
<dbReference type="STRING" id="525904.Tter_0439"/>
<dbReference type="PANTHER" id="PTHR47271:SF2">
    <property type="entry name" value="ARGININE DEIMINASE"/>
    <property type="match status" value="1"/>
</dbReference>
<proteinExistence type="inferred from homology"/>
<dbReference type="AlphaFoldDB" id="D1CEK4"/>
<dbReference type="GO" id="GO:0019546">
    <property type="term" value="P:L-arginine deiminase pathway"/>
    <property type="evidence" value="ECO:0007669"/>
    <property type="project" value="TreeGrafter"/>
</dbReference>
<dbReference type="Gene3D" id="1.10.3930.10">
    <property type="entry name" value="Arginine deiminase"/>
    <property type="match status" value="1"/>
</dbReference>
<dbReference type="OrthoDB" id="9807502at2"/>
<evidence type="ECO:0000256" key="2">
    <source>
        <dbReference type="ARBA" id="ARBA00022801"/>
    </source>
</evidence>
<dbReference type="Gene3D" id="3.75.10.10">
    <property type="entry name" value="L-arginine/glycine Amidinotransferase, Chain A"/>
    <property type="match status" value="1"/>
</dbReference>
<gene>
    <name evidence="3" type="ordered locus">Tter_0439</name>
</gene>
<organism evidence="3 4">
    <name type="scientific">Thermobaculum terrenum (strain ATCC BAA-798 / CCMEE 7001 / YNP1)</name>
    <dbReference type="NCBI Taxonomy" id="525904"/>
    <lineage>
        <taxon>Bacteria</taxon>
        <taxon>Bacillati</taxon>
        <taxon>Chloroflexota</taxon>
        <taxon>Chloroflexia</taxon>
        <taxon>Candidatus Thermobaculales</taxon>
        <taxon>Candidatus Thermobaculaceae</taxon>
        <taxon>Thermobaculum</taxon>
    </lineage>
</organism>
<dbReference type="Proteomes" id="UP000000323">
    <property type="component" value="Chromosome 1"/>
</dbReference>
<dbReference type="HOGENOM" id="CLU_052662_0_1_0"/>
<dbReference type="SUPFAM" id="SSF55909">
    <property type="entry name" value="Pentein"/>
    <property type="match status" value="1"/>
</dbReference>
<dbReference type="InterPro" id="IPR003876">
    <property type="entry name" value="Arg_deiminase"/>
</dbReference>
<sequence length="428" mass="47818">MSSLQVSSESGVLRKALVHTPGGELSMVAPSRLRDFLFSDILYEKGAREEHLTLVKVLREIFNVEVLQFTALLEEALSSSDPLDKLRLVEGVSDLEGLHAEDTIKLKAAFEDESQNDASYLARLLITGKLVGSDLSISDFIRHNLYQLQPVPNLMFVRDLAAVIGQEMFVGWNSQKVRRRENLLWRFILQHASIGQDITWHNWMMEDENSSPCYLEGGNILQPRPNILLIGHGVRTNSSAVERLIRHLQNVMEDTCYLFVIMLPDYIPHLDAVLSAISPFEYVAFPPAVKGHSQYSVDVLQVVLQQGKQPKTQVVDLLDSLQSTIGEPLDIIPCGGSDTVTQKREYWWGGASLLTVSPGKIISYNSPENTLNELSKRGYKIIQATDALSNPDSIRSCERCVITLRGLELTRARGGPRSLVMPLVREGV</sequence>
<keyword evidence="2 3" id="KW-0378">Hydrolase</keyword>
<evidence type="ECO:0000313" key="3">
    <source>
        <dbReference type="EMBL" id="ACZ41360.1"/>
    </source>
</evidence>
<protein>
    <submittedName>
        <fullName evidence="3">Arginine deiminase</fullName>
        <ecNumber evidence="3">3.5.3.6</ecNumber>
    </submittedName>
</protein>
<dbReference type="PRINTS" id="PR01466">
    <property type="entry name" value="ARGDEIMINASE"/>
</dbReference>
<dbReference type="EMBL" id="CP001825">
    <property type="protein sequence ID" value="ACZ41360.1"/>
    <property type="molecule type" value="Genomic_DNA"/>
</dbReference>
<evidence type="ECO:0000313" key="4">
    <source>
        <dbReference type="Proteomes" id="UP000000323"/>
    </source>
</evidence>
<dbReference type="Pfam" id="PF02274">
    <property type="entry name" value="ADI"/>
    <property type="match status" value="1"/>
</dbReference>
<name>D1CEK4_THET1</name>
<dbReference type="KEGG" id="ttr:Tter_0439"/>
<evidence type="ECO:0000256" key="1">
    <source>
        <dbReference type="ARBA" id="ARBA00010206"/>
    </source>
</evidence>
<accession>D1CEK4</accession>
<keyword evidence="4" id="KW-1185">Reference proteome</keyword>
<dbReference type="EC" id="3.5.3.6" evidence="3"/>
<reference evidence="4" key="1">
    <citation type="journal article" date="2010" name="Stand. Genomic Sci.">
        <title>Complete genome sequence of 'Thermobaculum terrenum' type strain (YNP1).</title>
        <authorList>
            <person name="Kiss H."/>
            <person name="Cleland D."/>
            <person name="Lapidus A."/>
            <person name="Lucas S."/>
            <person name="Glavina Del Rio T."/>
            <person name="Nolan M."/>
            <person name="Tice H."/>
            <person name="Han C."/>
            <person name="Goodwin L."/>
            <person name="Pitluck S."/>
            <person name="Liolios K."/>
            <person name="Ivanova N."/>
            <person name="Mavromatis K."/>
            <person name="Ovchinnikova G."/>
            <person name="Pati A."/>
            <person name="Chen A."/>
            <person name="Palaniappan K."/>
            <person name="Land M."/>
            <person name="Hauser L."/>
            <person name="Chang Y."/>
            <person name="Jeffries C."/>
            <person name="Lu M."/>
            <person name="Brettin T."/>
            <person name="Detter J."/>
            <person name="Goker M."/>
            <person name="Tindall B."/>
            <person name="Beck B."/>
            <person name="McDermott T."/>
            <person name="Woyke T."/>
            <person name="Bristow J."/>
            <person name="Eisen J."/>
            <person name="Markowitz V."/>
            <person name="Hugenholtz P."/>
            <person name="Kyrpides N."/>
            <person name="Klenk H."/>
            <person name="Cheng J."/>
        </authorList>
    </citation>
    <scope>NUCLEOTIDE SEQUENCE [LARGE SCALE GENOMIC DNA]</scope>
    <source>
        <strain evidence="4">ATCC BAA-798 / YNP1</strain>
    </source>
</reference>
<dbReference type="GO" id="GO:0016990">
    <property type="term" value="F:arginine deiminase activity"/>
    <property type="evidence" value="ECO:0007669"/>
    <property type="project" value="UniProtKB-EC"/>
</dbReference>
<dbReference type="PANTHER" id="PTHR47271">
    <property type="entry name" value="ARGININE DEIMINASE"/>
    <property type="match status" value="1"/>
</dbReference>
<comment type="similarity">
    <text evidence="1">Belongs to the arginine deiminase family.</text>
</comment>